<accession>A0A255YQH0</accession>
<dbReference type="RefSeq" id="WP_094458109.1">
    <property type="nucleotide sequence ID" value="NZ_NOXU01000032.1"/>
</dbReference>
<feature type="domain" description="dATP/dGTP diphosphohydrolase N-terminal" evidence="2">
    <location>
        <begin position="22"/>
        <end position="122"/>
    </location>
</feature>
<dbReference type="EMBL" id="NOXU01000032">
    <property type="protein sequence ID" value="OYQ31431.1"/>
    <property type="molecule type" value="Genomic_DNA"/>
</dbReference>
<reference evidence="3 4" key="1">
    <citation type="submission" date="2017-07" db="EMBL/GenBank/DDBJ databases">
        <title>Niveispirillum cyanobacteriorum sp. nov., isolated from cyanobacterial aggregates in a eutrophic lake.</title>
        <authorList>
            <person name="Cai H."/>
        </authorList>
    </citation>
    <scope>NUCLEOTIDE SEQUENCE [LARGE SCALE GENOMIC DNA]</scope>
    <source>
        <strain evidence="4">TH1-14</strain>
    </source>
</reference>
<comment type="caution">
    <text evidence="3">The sequence shown here is derived from an EMBL/GenBank/DDBJ whole genome shotgun (WGS) entry which is preliminary data.</text>
</comment>
<organism evidence="3 4">
    <name type="scientific">Niveispirillum lacus</name>
    <dbReference type="NCBI Taxonomy" id="1981099"/>
    <lineage>
        <taxon>Bacteria</taxon>
        <taxon>Pseudomonadati</taxon>
        <taxon>Pseudomonadota</taxon>
        <taxon>Alphaproteobacteria</taxon>
        <taxon>Rhodospirillales</taxon>
        <taxon>Azospirillaceae</taxon>
        <taxon>Niveispirillum</taxon>
    </lineage>
</organism>
<dbReference type="OrthoDB" id="4569478at2"/>
<feature type="compositionally biased region" description="Gly residues" evidence="1">
    <location>
        <begin position="9"/>
        <end position="21"/>
    </location>
</feature>
<dbReference type="InterPro" id="IPR044038">
    <property type="entry name" value="dATP/dGTP_diPOhydrolase_N"/>
</dbReference>
<name>A0A255YQH0_9PROT</name>
<evidence type="ECO:0000313" key="4">
    <source>
        <dbReference type="Proteomes" id="UP000216998"/>
    </source>
</evidence>
<sequence length="125" mass="13519">MKTAEQGPATGGGDGGAGGGYDPKAEAGSKKTPLRLIPPAAMREEAWAFELGARKYGAFNWRLEGRRPKASVYYEAVLRHVTAWYDGEDMDPESGRSHLAHARAGLGILLDAIDRGRLEDDRPPL</sequence>
<dbReference type="Pfam" id="PF18909">
    <property type="entry name" value="dGTP_diPhyd_N"/>
    <property type="match status" value="1"/>
</dbReference>
<evidence type="ECO:0000256" key="1">
    <source>
        <dbReference type="SAM" id="MobiDB-lite"/>
    </source>
</evidence>
<proteinExistence type="predicted"/>
<evidence type="ECO:0000313" key="3">
    <source>
        <dbReference type="EMBL" id="OYQ31431.1"/>
    </source>
</evidence>
<gene>
    <name evidence="3" type="ORF">CHU95_19975</name>
</gene>
<keyword evidence="4" id="KW-1185">Reference proteome</keyword>
<feature type="region of interest" description="Disordered" evidence="1">
    <location>
        <begin position="1"/>
        <end position="36"/>
    </location>
</feature>
<evidence type="ECO:0000259" key="2">
    <source>
        <dbReference type="Pfam" id="PF18909"/>
    </source>
</evidence>
<dbReference type="AlphaFoldDB" id="A0A255YQH0"/>
<dbReference type="Proteomes" id="UP000216998">
    <property type="component" value="Unassembled WGS sequence"/>
</dbReference>
<protein>
    <recommendedName>
        <fullName evidence="2">dATP/dGTP diphosphohydrolase N-terminal domain-containing protein</fullName>
    </recommendedName>
</protein>